<evidence type="ECO:0008006" key="3">
    <source>
        <dbReference type="Google" id="ProtNLM"/>
    </source>
</evidence>
<dbReference type="Proteomes" id="UP000290649">
    <property type="component" value="Unassembled WGS sequence"/>
</dbReference>
<proteinExistence type="predicted"/>
<name>A0A4Q0VZD0_9BACI</name>
<comment type="caution">
    <text evidence="1">The sequence shown here is derived from an EMBL/GenBank/DDBJ whole genome shotgun (WGS) entry which is preliminary data.</text>
</comment>
<reference evidence="1 2" key="1">
    <citation type="journal article" date="2019" name="Int. J. Syst. Evol. Microbiol.">
        <title>Anaerobacillus alkaliphilus sp. nov., a novel alkaliphilic and moderately halophilic bacterium.</title>
        <authorList>
            <person name="Borsodi A.K."/>
            <person name="Aszalos J.M."/>
            <person name="Bihari P."/>
            <person name="Nagy I."/>
            <person name="Schumann P."/>
            <person name="Sproer C."/>
            <person name="Kovacs A.L."/>
            <person name="Boka K."/>
            <person name="Dobosy P."/>
            <person name="Ovari M."/>
            <person name="Szili-Kovacs T."/>
            <person name="Toth E."/>
        </authorList>
    </citation>
    <scope>NUCLEOTIDE SEQUENCE [LARGE SCALE GENOMIC DNA]</scope>
    <source>
        <strain evidence="1 2">B16-10</strain>
    </source>
</reference>
<dbReference type="EMBL" id="QOUX01000001">
    <property type="protein sequence ID" value="RXJ04476.1"/>
    <property type="molecule type" value="Genomic_DNA"/>
</dbReference>
<protein>
    <recommendedName>
        <fullName evidence="3">Class I SAM-dependent methyltransferase</fullName>
    </recommendedName>
</protein>
<dbReference type="OrthoDB" id="9803772at2"/>
<evidence type="ECO:0000313" key="2">
    <source>
        <dbReference type="Proteomes" id="UP000290649"/>
    </source>
</evidence>
<dbReference type="RefSeq" id="WP_129076819.1">
    <property type="nucleotide sequence ID" value="NZ_QOUX01000001.1"/>
</dbReference>
<sequence>METFINGKLGEIFDDFKFNLKNLTDLCTLQDLNFNKGHLPDYSNPLIQQLYLLKYFPAHLFEYYDIYSNVIEQNHLNNSYHILSIGAGSGVDYYGLDLALKDIGKSAKEYVYYTGVDVIDWRYRHPLNNPDCRFTNEDISKIHPDKLSQVNLIIFPKSIGNFTERAFDDLVNQMKLTKWSEKKIYVISSINDYQEELEKKRYEKLLSMFVNDHGYTDLDEDTDYYYFEDKENTNIFSYPEHIKKFLVTLQDQCKSYDPYRKECISLCNSLLNKEPLLGAGHIKYQMKRLERRK</sequence>
<evidence type="ECO:0000313" key="1">
    <source>
        <dbReference type="EMBL" id="RXJ04476.1"/>
    </source>
</evidence>
<dbReference type="AlphaFoldDB" id="A0A4Q0VZD0"/>
<keyword evidence="2" id="KW-1185">Reference proteome</keyword>
<gene>
    <name evidence="1" type="ORF">DS745_03585</name>
</gene>
<accession>A0A4Q0VZD0</accession>
<organism evidence="1 2">
    <name type="scientific">Anaerobacillus alkaliphilus</name>
    <dbReference type="NCBI Taxonomy" id="1548597"/>
    <lineage>
        <taxon>Bacteria</taxon>
        <taxon>Bacillati</taxon>
        <taxon>Bacillota</taxon>
        <taxon>Bacilli</taxon>
        <taxon>Bacillales</taxon>
        <taxon>Bacillaceae</taxon>
        <taxon>Anaerobacillus</taxon>
    </lineage>
</organism>